<organism evidence="3 4">
    <name type="scientific">Alkalibacter rhizosphaerae</name>
    <dbReference type="NCBI Taxonomy" id="2815577"/>
    <lineage>
        <taxon>Bacteria</taxon>
        <taxon>Bacillati</taxon>
        <taxon>Bacillota</taxon>
        <taxon>Clostridia</taxon>
        <taxon>Eubacteriales</taxon>
        <taxon>Eubacteriaceae</taxon>
        <taxon>Alkalibacter</taxon>
    </lineage>
</organism>
<protein>
    <submittedName>
        <fullName evidence="3">Molybdopterin-dependent oxidoreductase</fullName>
    </submittedName>
</protein>
<evidence type="ECO:0000313" key="4">
    <source>
        <dbReference type="Proteomes" id="UP000663499"/>
    </source>
</evidence>
<dbReference type="Proteomes" id="UP000663499">
    <property type="component" value="Chromosome"/>
</dbReference>
<dbReference type="AlphaFoldDB" id="A0A975AGS6"/>
<dbReference type="KEGG" id="alka:J0B03_07550"/>
<evidence type="ECO:0000313" key="3">
    <source>
        <dbReference type="EMBL" id="QSX07687.1"/>
    </source>
</evidence>
<keyword evidence="1" id="KW-0732">Signal</keyword>
<dbReference type="Pfam" id="PF00174">
    <property type="entry name" value="Oxidored_molyb"/>
    <property type="match status" value="1"/>
</dbReference>
<dbReference type="InterPro" id="IPR000572">
    <property type="entry name" value="OxRdtase_Mopterin-bd_dom"/>
</dbReference>
<accession>A0A975AGS6</accession>
<sequence>MKPKYFLLLPSLIAILLSFGCFSDGDVDDVVKATVERYREMEIREYQGANLDPAIGPYDNSIKGVQTVDMGSYRLTISGLVDRNLELTYDDILELDPYERLITLYCVTGWDATILWKGVLIEDIMDLAGIQSGANTVIFHSVDGYTTSLPLEQIQQNDLILAYSSNGLDLPAELGYPFMVVAEDKLGYKWARWVQEIELSDDSNYKGYWESRGYDNEADVER</sequence>
<dbReference type="InterPro" id="IPR036374">
    <property type="entry name" value="OxRdtase_Mopterin-bd_sf"/>
</dbReference>
<dbReference type="CDD" id="cd00321">
    <property type="entry name" value="SO_family_Moco"/>
    <property type="match status" value="1"/>
</dbReference>
<evidence type="ECO:0000256" key="1">
    <source>
        <dbReference type="SAM" id="SignalP"/>
    </source>
</evidence>
<keyword evidence="4" id="KW-1185">Reference proteome</keyword>
<dbReference type="EMBL" id="CP071444">
    <property type="protein sequence ID" value="QSX07687.1"/>
    <property type="molecule type" value="Genomic_DNA"/>
</dbReference>
<dbReference type="SUPFAM" id="SSF56524">
    <property type="entry name" value="Oxidoreductase molybdopterin-binding domain"/>
    <property type="match status" value="1"/>
</dbReference>
<feature type="signal peptide" evidence="1">
    <location>
        <begin position="1"/>
        <end position="23"/>
    </location>
</feature>
<proteinExistence type="predicted"/>
<name>A0A975AGS6_9FIRM</name>
<dbReference type="PANTHER" id="PTHR43032:SF2">
    <property type="entry name" value="BLL0505 PROTEIN"/>
    <property type="match status" value="1"/>
</dbReference>
<feature type="domain" description="Oxidoreductase molybdopterin-binding" evidence="2">
    <location>
        <begin position="65"/>
        <end position="209"/>
    </location>
</feature>
<dbReference type="PROSITE" id="PS51257">
    <property type="entry name" value="PROKAR_LIPOPROTEIN"/>
    <property type="match status" value="1"/>
</dbReference>
<dbReference type="PANTHER" id="PTHR43032">
    <property type="entry name" value="PROTEIN-METHIONINE-SULFOXIDE REDUCTASE"/>
    <property type="match status" value="1"/>
</dbReference>
<dbReference type="Gene3D" id="3.90.420.10">
    <property type="entry name" value="Oxidoreductase, molybdopterin-binding domain"/>
    <property type="match status" value="1"/>
</dbReference>
<feature type="chain" id="PRO_5038951924" evidence="1">
    <location>
        <begin position="24"/>
        <end position="222"/>
    </location>
</feature>
<dbReference type="RefSeq" id="WP_207299029.1">
    <property type="nucleotide sequence ID" value="NZ_CP071444.1"/>
</dbReference>
<gene>
    <name evidence="3" type="ORF">J0B03_07550</name>
</gene>
<evidence type="ECO:0000259" key="2">
    <source>
        <dbReference type="Pfam" id="PF00174"/>
    </source>
</evidence>
<reference evidence="3" key="1">
    <citation type="submission" date="2021-03" db="EMBL/GenBank/DDBJ databases">
        <title>Alkalibacter marinus sp. nov., isolated from tidal flat sediment.</title>
        <authorList>
            <person name="Namirimu T."/>
            <person name="Yang J.-A."/>
            <person name="Yang S.-H."/>
            <person name="Kim Y.-J."/>
            <person name="Kwon K.K."/>
        </authorList>
    </citation>
    <scope>NUCLEOTIDE SEQUENCE</scope>
    <source>
        <strain evidence="3">ES005</strain>
    </source>
</reference>